<dbReference type="EC" id="5.3.1.16" evidence="9 11"/>
<evidence type="ECO:0000256" key="11">
    <source>
        <dbReference type="RuleBase" id="RU003658"/>
    </source>
</evidence>
<dbReference type="InterPro" id="IPR023016">
    <property type="entry name" value="HisA/PriA"/>
</dbReference>
<sequence length="241" mass="25483">MMVIPAIDLKDGQCVRLVQGDMEQVTVFGSNPAEIAKQWSRMGAAMLHIVDLNGAFARKLVNHEAISQIVTATNIPAELGGGIRDMQTLDSVMELGISHAILGTVAVSDPGFVRQACRAYPGRIRVGIDAQDGMVAVNGWAEITSVRAVELAKSLEDAGVEAIIYTDISRDGLLQGMNIEECASLARSISIPVIASGGLTSLDDIRRLKEHEDEGICGLIAGKAIYTGAVDLKEAIAIATS</sequence>
<protein>
    <recommendedName>
        <fullName evidence="9 11">1-(5-phosphoribosyl)-5-[(5-phosphoribosylamino)methylideneamino] imidazole-4-carboxamide isomerase</fullName>
        <ecNumber evidence="9 11">5.3.1.16</ecNumber>
    </recommendedName>
    <alternativeName>
        <fullName evidence="9">Phosphoribosylformimino-5-aminoimidazole carboxamide ribotide isomerase</fullName>
    </alternativeName>
</protein>
<evidence type="ECO:0000256" key="9">
    <source>
        <dbReference type="HAMAP-Rule" id="MF_01014"/>
    </source>
</evidence>
<evidence type="ECO:0000256" key="3">
    <source>
        <dbReference type="ARBA" id="ARBA00005133"/>
    </source>
</evidence>
<dbReference type="RefSeq" id="WP_183728533.1">
    <property type="nucleotide sequence ID" value="NZ_JACHID010000001.1"/>
</dbReference>
<evidence type="ECO:0000256" key="4">
    <source>
        <dbReference type="ARBA" id="ARBA00009667"/>
    </source>
</evidence>
<dbReference type="Pfam" id="PF00977">
    <property type="entry name" value="His_biosynth"/>
    <property type="match status" value="1"/>
</dbReference>
<dbReference type="InterPro" id="IPR006062">
    <property type="entry name" value="His_biosynth"/>
</dbReference>
<evidence type="ECO:0000256" key="7">
    <source>
        <dbReference type="ARBA" id="ARBA00023102"/>
    </source>
</evidence>
<comment type="catalytic activity">
    <reaction evidence="1 9 11">
        <text>1-(5-phospho-beta-D-ribosyl)-5-[(5-phospho-beta-D-ribosylamino)methylideneamino]imidazole-4-carboxamide = 5-[(5-phospho-1-deoxy-D-ribulos-1-ylimino)methylamino]-1-(5-phospho-beta-D-ribosyl)imidazole-4-carboxamide</text>
        <dbReference type="Rhea" id="RHEA:15469"/>
        <dbReference type="ChEBI" id="CHEBI:58435"/>
        <dbReference type="ChEBI" id="CHEBI:58525"/>
        <dbReference type="EC" id="5.3.1.16"/>
    </reaction>
</comment>
<comment type="subcellular location">
    <subcellularLocation>
        <location evidence="2 9 11">Cytoplasm</location>
    </subcellularLocation>
</comment>
<feature type="active site" description="Proton donor" evidence="9">
    <location>
        <position position="129"/>
    </location>
</feature>
<comment type="pathway">
    <text evidence="3 9 11">Amino-acid biosynthesis; L-histidine biosynthesis; L-histidine from 5-phospho-alpha-D-ribose 1-diphosphate: step 4/9.</text>
</comment>
<evidence type="ECO:0000313" key="13">
    <source>
        <dbReference type="Proteomes" id="UP000528322"/>
    </source>
</evidence>
<evidence type="ECO:0000313" key="12">
    <source>
        <dbReference type="EMBL" id="MBB5020900.1"/>
    </source>
</evidence>
<proteinExistence type="inferred from homology"/>
<dbReference type="InterPro" id="IPR011060">
    <property type="entry name" value="RibuloseP-bd_barrel"/>
</dbReference>
<comment type="caution">
    <text evidence="12">The sequence shown here is derived from an EMBL/GenBank/DDBJ whole genome shotgun (WGS) entry which is preliminary data.</text>
</comment>
<dbReference type="AlphaFoldDB" id="A0A7W7Y2H9"/>
<evidence type="ECO:0000256" key="6">
    <source>
        <dbReference type="ARBA" id="ARBA00022605"/>
    </source>
</evidence>
<gene>
    <name evidence="9" type="primary">hisA</name>
    <name evidence="12" type="ORF">HNR37_000203</name>
</gene>
<dbReference type="InterPro" id="IPR006063">
    <property type="entry name" value="HisA_bact_arch"/>
</dbReference>
<evidence type="ECO:0000256" key="2">
    <source>
        <dbReference type="ARBA" id="ARBA00004496"/>
    </source>
</evidence>
<name>A0A7W7Y2H9_9BACT</name>
<dbReference type="Gene3D" id="3.20.20.70">
    <property type="entry name" value="Aldolase class I"/>
    <property type="match status" value="1"/>
</dbReference>
<dbReference type="InterPro" id="IPR013785">
    <property type="entry name" value="Aldolase_TIM"/>
</dbReference>
<dbReference type="NCBIfam" id="NF010112">
    <property type="entry name" value="PRK13585.1"/>
    <property type="match status" value="1"/>
</dbReference>
<dbReference type="GO" id="GO:0000105">
    <property type="term" value="P:L-histidine biosynthetic process"/>
    <property type="evidence" value="ECO:0007669"/>
    <property type="project" value="UniProtKB-UniRule"/>
</dbReference>
<dbReference type="PANTHER" id="PTHR43090">
    <property type="entry name" value="1-(5-PHOSPHORIBOSYL)-5-[(5-PHOSPHORIBOSYLAMINO)METHYLIDENEAMINO] IMIDAZOLE-4-CARBOXAMIDE ISOMERASE"/>
    <property type="match status" value="1"/>
</dbReference>
<evidence type="ECO:0000256" key="5">
    <source>
        <dbReference type="ARBA" id="ARBA00022490"/>
    </source>
</evidence>
<dbReference type="CDD" id="cd04732">
    <property type="entry name" value="HisA"/>
    <property type="match status" value="1"/>
</dbReference>
<evidence type="ECO:0000256" key="1">
    <source>
        <dbReference type="ARBA" id="ARBA00000901"/>
    </source>
</evidence>
<dbReference type="Proteomes" id="UP000528322">
    <property type="component" value="Unassembled WGS sequence"/>
</dbReference>
<dbReference type="NCBIfam" id="TIGR00007">
    <property type="entry name" value="1-(5-phosphoribosyl)-5-[(5-phosphoribosylamino)methylideneamino]imidazole-4-carboxamide isomerase"/>
    <property type="match status" value="1"/>
</dbReference>
<keyword evidence="7 9" id="KW-0368">Histidine biosynthesis</keyword>
<dbReference type="UniPathway" id="UPA00031">
    <property type="reaction ID" value="UER00009"/>
</dbReference>
<keyword evidence="6 9" id="KW-0028">Amino-acid biosynthesis</keyword>
<evidence type="ECO:0000256" key="8">
    <source>
        <dbReference type="ARBA" id="ARBA00023235"/>
    </source>
</evidence>
<dbReference type="SUPFAM" id="SSF51366">
    <property type="entry name" value="Ribulose-phoshate binding barrel"/>
    <property type="match status" value="1"/>
</dbReference>
<keyword evidence="8 9" id="KW-0413">Isomerase</keyword>
<keyword evidence="13" id="KW-1185">Reference proteome</keyword>
<keyword evidence="5 9" id="KW-0963">Cytoplasm</keyword>
<dbReference type="GO" id="GO:0000162">
    <property type="term" value="P:L-tryptophan biosynthetic process"/>
    <property type="evidence" value="ECO:0007669"/>
    <property type="project" value="TreeGrafter"/>
</dbReference>
<dbReference type="PANTHER" id="PTHR43090:SF2">
    <property type="entry name" value="1-(5-PHOSPHORIBOSYL)-5-[(5-PHOSPHORIBOSYLAMINO)METHYLIDENEAMINO] IMIDAZOLE-4-CARBOXAMIDE ISOMERASE"/>
    <property type="match status" value="1"/>
</dbReference>
<dbReference type="HAMAP" id="MF_01014">
    <property type="entry name" value="HisA"/>
    <property type="match status" value="1"/>
</dbReference>
<organism evidence="12 13">
    <name type="scientific">Desulfurispira natronophila</name>
    <dbReference type="NCBI Taxonomy" id="682562"/>
    <lineage>
        <taxon>Bacteria</taxon>
        <taxon>Pseudomonadati</taxon>
        <taxon>Chrysiogenota</taxon>
        <taxon>Chrysiogenia</taxon>
        <taxon>Chrysiogenales</taxon>
        <taxon>Chrysiogenaceae</taxon>
        <taxon>Desulfurispira</taxon>
    </lineage>
</organism>
<dbReference type="GO" id="GO:0003949">
    <property type="term" value="F:1-(5-phosphoribosyl)-5-[(5-phosphoribosylamino)methylideneamino]imidazole-4-carboxamide isomerase activity"/>
    <property type="evidence" value="ECO:0007669"/>
    <property type="project" value="UniProtKB-UniRule"/>
</dbReference>
<comment type="similarity">
    <text evidence="4 9 10">Belongs to the HisA/HisF family.</text>
</comment>
<feature type="active site" description="Proton acceptor" evidence="9">
    <location>
        <position position="8"/>
    </location>
</feature>
<reference evidence="12 13" key="1">
    <citation type="submission" date="2020-08" db="EMBL/GenBank/DDBJ databases">
        <title>Genomic Encyclopedia of Type Strains, Phase IV (KMG-IV): sequencing the most valuable type-strain genomes for metagenomic binning, comparative biology and taxonomic classification.</title>
        <authorList>
            <person name="Goeker M."/>
        </authorList>
    </citation>
    <scope>NUCLEOTIDE SEQUENCE [LARGE SCALE GENOMIC DNA]</scope>
    <source>
        <strain evidence="12 13">DSM 22071</strain>
    </source>
</reference>
<dbReference type="GO" id="GO:0005737">
    <property type="term" value="C:cytoplasm"/>
    <property type="evidence" value="ECO:0007669"/>
    <property type="project" value="UniProtKB-SubCell"/>
</dbReference>
<dbReference type="FunFam" id="3.20.20.70:FF:000009">
    <property type="entry name" value="1-(5-phosphoribosyl)-5-[(5-phosphoribosylamino)methylideneamino] imidazole-4-carboxamide isomerase"/>
    <property type="match status" value="1"/>
</dbReference>
<dbReference type="InterPro" id="IPR044524">
    <property type="entry name" value="Isoase_HisA-like"/>
</dbReference>
<evidence type="ECO:0000256" key="10">
    <source>
        <dbReference type="RuleBase" id="RU003657"/>
    </source>
</evidence>
<dbReference type="EMBL" id="JACHID010000001">
    <property type="protein sequence ID" value="MBB5020900.1"/>
    <property type="molecule type" value="Genomic_DNA"/>
</dbReference>
<accession>A0A7W7Y2H9</accession>